<dbReference type="InterPro" id="IPR051790">
    <property type="entry name" value="Cytochrome_c-biogenesis_DsbD"/>
</dbReference>
<feature type="transmembrane region" description="Helical" evidence="1">
    <location>
        <begin position="69"/>
        <end position="89"/>
    </location>
</feature>
<evidence type="ECO:0000313" key="3">
    <source>
        <dbReference type="EMBL" id="MFC0477384.1"/>
    </source>
</evidence>
<evidence type="ECO:0000256" key="1">
    <source>
        <dbReference type="SAM" id="Phobius"/>
    </source>
</evidence>
<keyword evidence="4" id="KW-1185">Reference proteome</keyword>
<feature type="transmembrane region" description="Helical" evidence="1">
    <location>
        <begin position="147"/>
        <end position="176"/>
    </location>
</feature>
<dbReference type="RefSeq" id="WP_377058869.1">
    <property type="nucleotide sequence ID" value="NZ_JBHLUU010000121.1"/>
</dbReference>
<gene>
    <name evidence="3" type="ORF">ACFFHF_19495</name>
</gene>
<evidence type="ECO:0000313" key="4">
    <source>
        <dbReference type="Proteomes" id="UP001589738"/>
    </source>
</evidence>
<accession>A0ABV6KVN0</accession>
<organism evidence="3 4">
    <name type="scientific">Robertmurraya beringensis</name>
    <dbReference type="NCBI Taxonomy" id="641660"/>
    <lineage>
        <taxon>Bacteria</taxon>
        <taxon>Bacillati</taxon>
        <taxon>Bacillota</taxon>
        <taxon>Bacilli</taxon>
        <taxon>Bacillales</taxon>
        <taxon>Bacillaceae</taxon>
        <taxon>Robertmurraya</taxon>
    </lineage>
</organism>
<dbReference type="InterPro" id="IPR039447">
    <property type="entry name" value="UreH-like_TM_dom"/>
</dbReference>
<feature type="domain" description="Urease accessory protein UreH-like transmembrane" evidence="2">
    <location>
        <begin position="31"/>
        <end position="237"/>
    </location>
</feature>
<feature type="transmembrane region" description="Helical" evidence="1">
    <location>
        <begin position="28"/>
        <end position="57"/>
    </location>
</feature>
<feature type="transmembrane region" description="Helical" evidence="1">
    <location>
        <begin position="182"/>
        <end position="205"/>
    </location>
</feature>
<comment type="caution">
    <text evidence="3">The sequence shown here is derived from an EMBL/GenBank/DDBJ whole genome shotgun (WGS) entry which is preliminary data.</text>
</comment>
<reference evidence="3 4" key="1">
    <citation type="submission" date="2024-09" db="EMBL/GenBank/DDBJ databases">
        <authorList>
            <person name="Sun Q."/>
            <person name="Mori K."/>
        </authorList>
    </citation>
    <scope>NUCLEOTIDE SEQUENCE [LARGE SCALE GENOMIC DNA]</scope>
    <source>
        <strain evidence="3 4">CGMCC 1.9126</strain>
    </source>
</reference>
<dbReference type="PANTHER" id="PTHR31272">
    <property type="entry name" value="CYTOCHROME C-TYPE BIOGENESIS PROTEIN HI_1454-RELATED"/>
    <property type="match status" value="1"/>
</dbReference>
<protein>
    <submittedName>
        <fullName evidence="3">Sulfite exporter TauE/SafE family protein</fullName>
    </submittedName>
</protein>
<name>A0ABV6KVN0_9BACI</name>
<proteinExistence type="predicted"/>
<keyword evidence="1" id="KW-0472">Membrane</keyword>
<dbReference type="PANTHER" id="PTHR31272:SF4">
    <property type="entry name" value="CYTOCHROME C-TYPE BIOGENESIS PROTEIN HI_1454-RELATED"/>
    <property type="match status" value="1"/>
</dbReference>
<dbReference type="EMBL" id="JBHLUU010000121">
    <property type="protein sequence ID" value="MFC0477384.1"/>
    <property type="molecule type" value="Genomic_DNA"/>
</dbReference>
<keyword evidence="1" id="KW-0812">Transmembrane</keyword>
<dbReference type="Proteomes" id="UP001589738">
    <property type="component" value="Unassembled WGS sequence"/>
</dbReference>
<feature type="transmembrane region" description="Helical" evidence="1">
    <location>
        <begin position="226"/>
        <end position="244"/>
    </location>
</feature>
<sequence>MYEIFSQISNLFSQPLINIFRETEGIPLLSALILGLVGALAPCQFTGNLGAITIYGNQSVQKGLAWREVLFFILGKIVVFALLGLIVWVVGNEAKSTLTMFFPWIRKSFGPLLIIIGFFMLGIVKFRKSLTLGSIPNKFMKKGKIGAFLMGVSFTLGFCPTMFVLFFITLMPIALAVPYGPVLPAIFAVGTSIPLILSIFLIWYFDLSGKLLKKNGRKLGLFVQRLAGVVMLLIGVLDTLTYWGI</sequence>
<keyword evidence="1" id="KW-1133">Transmembrane helix</keyword>
<feature type="transmembrane region" description="Helical" evidence="1">
    <location>
        <begin position="109"/>
        <end position="126"/>
    </location>
</feature>
<dbReference type="Pfam" id="PF13386">
    <property type="entry name" value="DsbD_2"/>
    <property type="match status" value="1"/>
</dbReference>
<evidence type="ECO:0000259" key="2">
    <source>
        <dbReference type="Pfam" id="PF13386"/>
    </source>
</evidence>